<feature type="signal peptide" evidence="1">
    <location>
        <begin position="1"/>
        <end position="21"/>
    </location>
</feature>
<keyword evidence="2" id="KW-0614">Plasmid</keyword>
<keyword evidence="3" id="KW-1185">Reference proteome</keyword>
<evidence type="ECO:0000313" key="2">
    <source>
        <dbReference type="EMBL" id="WZU65802.1"/>
    </source>
</evidence>
<keyword evidence="1" id="KW-0732">Signal</keyword>
<protein>
    <recommendedName>
        <fullName evidence="4">Glycine zipper family protein</fullName>
    </recommendedName>
</protein>
<dbReference type="Proteomes" id="UP001470809">
    <property type="component" value="Plasmid pSS1-5"/>
</dbReference>
<evidence type="ECO:0008006" key="4">
    <source>
        <dbReference type="Google" id="ProtNLM"/>
    </source>
</evidence>
<organism evidence="2 3">
    <name type="scientific">Yoonia rhodophyticola</name>
    <dbReference type="NCBI Taxonomy" id="3137370"/>
    <lineage>
        <taxon>Bacteria</taxon>
        <taxon>Pseudomonadati</taxon>
        <taxon>Pseudomonadota</taxon>
        <taxon>Alphaproteobacteria</taxon>
        <taxon>Rhodobacterales</taxon>
        <taxon>Paracoccaceae</taxon>
        <taxon>Yoonia</taxon>
    </lineage>
</organism>
<proteinExistence type="predicted"/>
<dbReference type="EMBL" id="CP151764">
    <property type="protein sequence ID" value="WZU65802.1"/>
    <property type="molecule type" value="Genomic_DNA"/>
</dbReference>
<dbReference type="PROSITE" id="PS51257">
    <property type="entry name" value="PROKAR_LIPOPROTEIN"/>
    <property type="match status" value="1"/>
</dbReference>
<sequence length="146" mass="14785">MTNRLVLMAAFLAVSACSVPALGPQQTTGPRAAVDATTLALSCSALTTRNNRIGVRLSELERQSQAQARQAAVTDAVVGIGLGAVLGVGAQGGVSGLRTASATIQGVEAVRAAERGNASMQNVTDVLALAGRSVELQRAMIEKGCP</sequence>
<geneLocation type="plasmid" evidence="2 3">
    <name>pSS1-5</name>
</geneLocation>
<evidence type="ECO:0000256" key="1">
    <source>
        <dbReference type="SAM" id="SignalP"/>
    </source>
</evidence>
<dbReference type="RefSeq" id="WP_342075134.1">
    <property type="nucleotide sequence ID" value="NZ_CP151764.2"/>
</dbReference>
<dbReference type="KEGG" id="yrh:AABB31_01470"/>
<feature type="chain" id="PRO_5042985987" description="Glycine zipper family protein" evidence="1">
    <location>
        <begin position="22"/>
        <end position="146"/>
    </location>
</feature>
<reference evidence="2" key="1">
    <citation type="submission" date="2024-08" db="EMBL/GenBank/DDBJ databases">
        <title>Phylogenomic analyses of a clade within the roseobacter group suggest taxonomic reassignments of species of the genera Aestuariivita, Citreicella, Loktanella, Nautella, Pelagibaca, Ruegeria, Thalassobius, Thiobacimonas and Tropicibacter, and the proposal o.</title>
        <authorList>
            <person name="Jeon C.O."/>
        </authorList>
    </citation>
    <scope>NUCLEOTIDE SEQUENCE</scope>
    <source>
        <strain evidence="2">SS1-5</strain>
        <plasmid evidence="2">pSS1-5</plasmid>
    </source>
</reference>
<gene>
    <name evidence="2" type="ORF">AABB31_01470</name>
</gene>
<name>A0AAN0NJ57_9RHOB</name>
<accession>A0AAN0NJ57</accession>
<evidence type="ECO:0000313" key="3">
    <source>
        <dbReference type="Proteomes" id="UP001470809"/>
    </source>
</evidence>
<dbReference type="AlphaFoldDB" id="A0AAN0NJ57"/>